<gene>
    <name evidence="1" type="ORF">NC653_041650</name>
</gene>
<accession>A0AAD6LBG7</accession>
<name>A0AAD6LBG7_9ROSI</name>
<organism evidence="1 2">
    <name type="scientific">Populus alba x Populus x berolinensis</name>
    <dbReference type="NCBI Taxonomy" id="444605"/>
    <lineage>
        <taxon>Eukaryota</taxon>
        <taxon>Viridiplantae</taxon>
        <taxon>Streptophyta</taxon>
        <taxon>Embryophyta</taxon>
        <taxon>Tracheophyta</taxon>
        <taxon>Spermatophyta</taxon>
        <taxon>Magnoliopsida</taxon>
        <taxon>eudicotyledons</taxon>
        <taxon>Gunneridae</taxon>
        <taxon>Pentapetalae</taxon>
        <taxon>rosids</taxon>
        <taxon>fabids</taxon>
        <taxon>Malpighiales</taxon>
        <taxon>Salicaceae</taxon>
        <taxon>Saliceae</taxon>
        <taxon>Populus</taxon>
    </lineage>
</organism>
<dbReference type="Proteomes" id="UP001164929">
    <property type="component" value="Chromosome 19"/>
</dbReference>
<reference evidence="1" key="1">
    <citation type="journal article" date="2023" name="Mol. Ecol. Resour.">
        <title>Chromosome-level genome assembly of a triploid poplar Populus alba 'Berolinensis'.</title>
        <authorList>
            <person name="Chen S."/>
            <person name="Yu Y."/>
            <person name="Wang X."/>
            <person name="Wang S."/>
            <person name="Zhang T."/>
            <person name="Zhou Y."/>
            <person name="He R."/>
            <person name="Meng N."/>
            <person name="Wang Y."/>
            <person name="Liu W."/>
            <person name="Liu Z."/>
            <person name="Liu J."/>
            <person name="Guo Q."/>
            <person name="Huang H."/>
            <person name="Sederoff R.R."/>
            <person name="Wang G."/>
            <person name="Qu G."/>
            <person name="Chen S."/>
        </authorList>
    </citation>
    <scope>NUCLEOTIDE SEQUENCE</scope>
    <source>
        <strain evidence="1">SC-2020</strain>
    </source>
</reference>
<dbReference type="EMBL" id="JAQIZT010000019">
    <property type="protein sequence ID" value="KAJ6952580.1"/>
    <property type="molecule type" value="Genomic_DNA"/>
</dbReference>
<dbReference type="AlphaFoldDB" id="A0AAD6LBG7"/>
<protein>
    <submittedName>
        <fullName evidence="1">Uncharacterized protein</fullName>
    </submittedName>
</protein>
<evidence type="ECO:0000313" key="2">
    <source>
        <dbReference type="Proteomes" id="UP001164929"/>
    </source>
</evidence>
<proteinExistence type="predicted"/>
<keyword evidence="2" id="KW-1185">Reference proteome</keyword>
<evidence type="ECO:0000313" key="1">
    <source>
        <dbReference type="EMBL" id="KAJ6952580.1"/>
    </source>
</evidence>
<comment type="caution">
    <text evidence="1">The sequence shown here is derived from an EMBL/GenBank/DDBJ whole genome shotgun (WGS) entry which is preliminary data.</text>
</comment>
<sequence length="212" mass="24581">MSEFYGKWKVGVDFWVRLRLQKEGRHQLIGLHGLLRWVADLKELKKRLVEGSEDLLGPCDVDEVKMKISTDHLQALSIWLPGSFLVIFIQEKAMMRERFFVDSHFHKKVHETSKRDQFLIKLCSDFETACSHLMNHHLVSSLNTCLSEFLREEQCIVTQAVMEHQTNVSALVFVAYATQRRNKGRDMCVVRCFSCKAFDYIARGSGLSQKVL</sequence>